<keyword evidence="2" id="KW-1185">Reference proteome</keyword>
<feature type="signal peptide" evidence="1">
    <location>
        <begin position="1"/>
        <end position="22"/>
    </location>
</feature>
<accession>A0A7E4W3F6</accession>
<protein>
    <submittedName>
        <fullName evidence="3">Secreted protein</fullName>
    </submittedName>
</protein>
<sequence length="105" mass="11630">MLSLKMFFVLLGLSVLYENVHGKDIAIQTEKGVQLNGKGTVNVKISNLLSFTLPKSCQETFQLCYMAKENHSQYVQNAKKISTLTTTFAGHHLKMLIQSALLAVA</sequence>
<reference evidence="2" key="1">
    <citation type="journal article" date="2013" name="Genetics">
        <title>The draft genome and transcriptome of Panagrellus redivivus are shaped by the harsh demands of a free-living lifestyle.</title>
        <authorList>
            <person name="Srinivasan J."/>
            <person name="Dillman A.R."/>
            <person name="Macchietto M.G."/>
            <person name="Heikkinen L."/>
            <person name="Lakso M."/>
            <person name="Fracchia K.M."/>
            <person name="Antoshechkin I."/>
            <person name="Mortazavi A."/>
            <person name="Wong G."/>
            <person name="Sternberg P.W."/>
        </authorList>
    </citation>
    <scope>NUCLEOTIDE SEQUENCE [LARGE SCALE GENOMIC DNA]</scope>
    <source>
        <strain evidence="2">MT8872</strain>
    </source>
</reference>
<evidence type="ECO:0000313" key="2">
    <source>
        <dbReference type="Proteomes" id="UP000492821"/>
    </source>
</evidence>
<dbReference type="AlphaFoldDB" id="A0A7E4W3F6"/>
<keyword evidence="1" id="KW-0732">Signal</keyword>
<dbReference type="WBParaSite" id="Pan_g6347.t1">
    <property type="protein sequence ID" value="Pan_g6347.t1"/>
    <property type="gene ID" value="Pan_g6347"/>
</dbReference>
<evidence type="ECO:0000313" key="3">
    <source>
        <dbReference type="WBParaSite" id="Pan_g6347.t1"/>
    </source>
</evidence>
<dbReference type="Proteomes" id="UP000492821">
    <property type="component" value="Unassembled WGS sequence"/>
</dbReference>
<proteinExistence type="predicted"/>
<evidence type="ECO:0000256" key="1">
    <source>
        <dbReference type="SAM" id="SignalP"/>
    </source>
</evidence>
<name>A0A7E4W3F6_PANRE</name>
<organism evidence="2 3">
    <name type="scientific">Panagrellus redivivus</name>
    <name type="common">Microworm</name>
    <dbReference type="NCBI Taxonomy" id="6233"/>
    <lineage>
        <taxon>Eukaryota</taxon>
        <taxon>Metazoa</taxon>
        <taxon>Ecdysozoa</taxon>
        <taxon>Nematoda</taxon>
        <taxon>Chromadorea</taxon>
        <taxon>Rhabditida</taxon>
        <taxon>Tylenchina</taxon>
        <taxon>Panagrolaimomorpha</taxon>
        <taxon>Panagrolaimoidea</taxon>
        <taxon>Panagrolaimidae</taxon>
        <taxon>Panagrellus</taxon>
    </lineage>
</organism>
<reference evidence="3" key="2">
    <citation type="submission" date="2020-10" db="UniProtKB">
        <authorList>
            <consortium name="WormBaseParasite"/>
        </authorList>
    </citation>
    <scope>IDENTIFICATION</scope>
</reference>
<feature type="chain" id="PRO_5028963869" evidence="1">
    <location>
        <begin position="23"/>
        <end position="105"/>
    </location>
</feature>